<protein>
    <recommendedName>
        <fullName evidence="4">Secreted protein</fullName>
    </recommendedName>
</protein>
<evidence type="ECO:0000313" key="2">
    <source>
        <dbReference type="EMBL" id="ORZ01126.1"/>
    </source>
</evidence>
<keyword evidence="3" id="KW-1185">Reference proteome</keyword>
<accession>A0A1X2HQF4</accession>
<evidence type="ECO:0008006" key="4">
    <source>
        <dbReference type="Google" id="ProtNLM"/>
    </source>
</evidence>
<dbReference type="Proteomes" id="UP000242180">
    <property type="component" value="Unassembled WGS sequence"/>
</dbReference>
<sequence>MQRVLLFILTSLTLLLFPETLVKLVQLCRHGIVGSVNGDSFMEELLEKLSSFTNANVLAGLHFHMQWYRFQLSARHG</sequence>
<keyword evidence="1" id="KW-0732">Signal</keyword>
<evidence type="ECO:0000256" key="1">
    <source>
        <dbReference type="SAM" id="SignalP"/>
    </source>
</evidence>
<name>A0A1X2HQF4_SYNRA</name>
<comment type="caution">
    <text evidence="2">The sequence shown here is derived from an EMBL/GenBank/DDBJ whole genome shotgun (WGS) entry which is preliminary data.</text>
</comment>
<dbReference type="InParanoid" id="A0A1X2HQF4"/>
<feature type="chain" id="PRO_5012597714" description="Secreted protein" evidence="1">
    <location>
        <begin position="23"/>
        <end position="77"/>
    </location>
</feature>
<organism evidence="2 3">
    <name type="scientific">Syncephalastrum racemosum</name>
    <name type="common">Filamentous fungus</name>
    <dbReference type="NCBI Taxonomy" id="13706"/>
    <lineage>
        <taxon>Eukaryota</taxon>
        <taxon>Fungi</taxon>
        <taxon>Fungi incertae sedis</taxon>
        <taxon>Mucoromycota</taxon>
        <taxon>Mucoromycotina</taxon>
        <taxon>Mucoromycetes</taxon>
        <taxon>Mucorales</taxon>
        <taxon>Syncephalastraceae</taxon>
        <taxon>Syncephalastrum</taxon>
    </lineage>
</organism>
<dbReference type="AlphaFoldDB" id="A0A1X2HQF4"/>
<reference evidence="2 3" key="1">
    <citation type="submission" date="2016-07" db="EMBL/GenBank/DDBJ databases">
        <title>Pervasive Adenine N6-methylation of Active Genes in Fungi.</title>
        <authorList>
            <consortium name="DOE Joint Genome Institute"/>
            <person name="Mondo S.J."/>
            <person name="Dannebaum R.O."/>
            <person name="Kuo R.C."/>
            <person name="Labutti K."/>
            <person name="Haridas S."/>
            <person name="Kuo A."/>
            <person name="Salamov A."/>
            <person name="Ahrendt S.R."/>
            <person name="Lipzen A."/>
            <person name="Sullivan W."/>
            <person name="Andreopoulos W.B."/>
            <person name="Clum A."/>
            <person name="Lindquist E."/>
            <person name="Daum C."/>
            <person name="Ramamoorthy G.K."/>
            <person name="Gryganskyi A."/>
            <person name="Culley D."/>
            <person name="Magnuson J.K."/>
            <person name="James T.Y."/>
            <person name="O'Malley M.A."/>
            <person name="Stajich J.E."/>
            <person name="Spatafora J.W."/>
            <person name="Visel A."/>
            <person name="Grigoriev I.V."/>
        </authorList>
    </citation>
    <scope>NUCLEOTIDE SEQUENCE [LARGE SCALE GENOMIC DNA]</scope>
    <source>
        <strain evidence="2 3">NRRL 2496</strain>
    </source>
</reference>
<gene>
    <name evidence="2" type="ORF">BCR43DRAFT_486423</name>
</gene>
<proteinExistence type="predicted"/>
<evidence type="ECO:0000313" key="3">
    <source>
        <dbReference type="Proteomes" id="UP000242180"/>
    </source>
</evidence>
<dbReference type="EMBL" id="MCGN01000002">
    <property type="protein sequence ID" value="ORZ01126.1"/>
    <property type="molecule type" value="Genomic_DNA"/>
</dbReference>
<feature type="signal peptide" evidence="1">
    <location>
        <begin position="1"/>
        <end position="22"/>
    </location>
</feature>